<name>A0A2V2YZZ1_9BACL</name>
<dbReference type="EMBL" id="QGTQ01000001">
    <property type="protein sequence ID" value="PWW08374.1"/>
    <property type="molecule type" value="Genomic_DNA"/>
</dbReference>
<dbReference type="PROSITE" id="PS51272">
    <property type="entry name" value="SLH"/>
    <property type="match status" value="3"/>
</dbReference>
<feature type="domain" description="SLH" evidence="1">
    <location>
        <begin position="1320"/>
        <end position="1391"/>
    </location>
</feature>
<dbReference type="InterPro" id="IPR001119">
    <property type="entry name" value="SLH_dom"/>
</dbReference>
<feature type="domain" description="SLH" evidence="1">
    <location>
        <begin position="1251"/>
        <end position="1314"/>
    </location>
</feature>
<proteinExistence type="predicted"/>
<accession>A0A2V2YZZ1</accession>
<sequence length="1391" mass="151638">MTKKIGIWFMVLAIVIGMLPSAGKTATAATSGSFSFPTEFDTPGQARITTNGLVTLTGTLNGVNSSSVVYSVYQLVGYDVNNPGVDEQIGSSREGLTSNVYINGTTIQVYNIQLFSGMNKITFTGTQGGGQVSNSIYIDYHDGPTLYDLKASLYGNDFALNEGSTAVVYSSSTKNKTTADITISGKAPNATSVTVDSNGSSRTFSVNSTSSYSFVASPVAVTLGKNLITITVSNGSQTLKTTREVAFYNGSVTFYDVNISDDTGSSSALEYSPSFVTDMSGLQIKGKVIVPNNYVQRTGESAANPHPDPTQILSNIKGTLASGSTVYKNFTSADFNASISGNYSVTDPFFVYEYTLTLPTTLPLGQTFSLTMQTINEETGTYQGTDGLYFTLVDSNKPYIDQINLLQGYQSGVSTTNMTGVTLDGQNLYGMPIGVEVLIGNANKMQDGLTISQIKSAVSSKVATTGYTVAEVESATVTRTVNGVSKSFLRLVLEFTKLPFEGKQTLTFTIDAGRSTTTESSMDATITMLYGPYVSYESLYDGLIVYDDTTADRQARADALVSTVLKQFLGRIQNVNDTDEIQYDAYIDSVTPANSKAQSIFFYVNNVLFKLDPVTDSTGTIDKTRFQLAPIDDGTGDVTNLNVFNVMFSGENAVRFVFQGTNTFYEKTVKFNIIPTNLPVIPVEGSLGIFPFSYTTDTNASIVPVQSDPKFPKNGSIYTTNSSKMNIFGTFDFIDLGKNISSITSKLTTSGSSSTTTASGIQLNDYILRITSTALSDPIEWNLSMPFAIYNSTTETYVGTYPSTVDIENVDSNGLFVRYDIETQTFAFILKDQQLNSDGTSSVYNFAAYNSGLYGSKATARLEVDPTALPYSIVRPIKTPERDIVNQNFIEVLIDAPGAETVTINKQVAEKIGKYDADYNGDYEYSDVFRVIVSDLKVGKNDIKFTIANANEKTDGKITITYAPTNIPGAQYAKVMSSSQKVFDGALALTFPKGTTLIRNDYNVAEKYKSQVFTNHNILYAIANPEDGVIDRHDFESEPSGFDQLVTSYGELFKYSFPTRFSKVSSVFWLDAGLADDITTSDYDPITRGVDPYQFPGNQNGPNGTEISSYYDRDTSQELVASKTGSLTLAFDANMKEVAGTVITVYRFDNENKYWENLGGVVDMSKNTITIPFTKFGYYVVGKMVYSFSDVTSHPYARNYMEALFAKGIINSVGSDDFGADMYTTRGEFARMMVKSLNIPLNYSLGNPSFDDVPQIVNQDAIWDYRYIETAAREGIIRGTQPRTFEPSGNLTRGDAAVILARALELKLETDSTKIDKQLQKLFKDYSSIDYYAKASVLAIAKKGYITGSPVDSSDLTKGYVFEPKANLLRSDAAIIVGKMLVDTKKLPKLN</sequence>
<evidence type="ECO:0000313" key="2">
    <source>
        <dbReference type="EMBL" id="PWW08374.1"/>
    </source>
</evidence>
<comment type="caution">
    <text evidence="2">The sequence shown here is derived from an EMBL/GenBank/DDBJ whole genome shotgun (WGS) entry which is preliminary data.</text>
</comment>
<organism evidence="2 3">
    <name type="scientific">Paenibacillus cellulosilyticus</name>
    <dbReference type="NCBI Taxonomy" id="375489"/>
    <lineage>
        <taxon>Bacteria</taxon>
        <taxon>Bacillati</taxon>
        <taxon>Bacillota</taxon>
        <taxon>Bacilli</taxon>
        <taxon>Bacillales</taxon>
        <taxon>Paenibacillaceae</taxon>
        <taxon>Paenibacillus</taxon>
    </lineage>
</organism>
<evidence type="ECO:0000259" key="1">
    <source>
        <dbReference type="PROSITE" id="PS51272"/>
    </source>
</evidence>
<dbReference type="RefSeq" id="WP_110041917.1">
    <property type="nucleotide sequence ID" value="NZ_CP054613.1"/>
</dbReference>
<gene>
    <name evidence="2" type="ORF">DFQ01_10195</name>
</gene>
<dbReference type="OrthoDB" id="1805600at2"/>
<reference evidence="2 3" key="1">
    <citation type="submission" date="2018-05" db="EMBL/GenBank/DDBJ databases">
        <title>Genomic Encyclopedia of Type Strains, Phase III (KMG-III): the genomes of soil and plant-associated and newly described type strains.</title>
        <authorList>
            <person name="Whitman W."/>
        </authorList>
    </citation>
    <scope>NUCLEOTIDE SEQUENCE [LARGE SCALE GENOMIC DNA]</scope>
    <source>
        <strain evidence="2 3">CECT 5696</strain>
    </source>
</reference>
<protein>
    <submittedName>
        <fullName evidence="2">S-layer family protein</fullName>
    </submittedName>
</protein>
<evidence type="ECO:0000313" key="3">
    <source>
        <dbReference type="Proteomes" id="UP000246635"/>
    </source>
</evidence>
<keyword evidence="3" id="KW-1185">Reference proteome</keyword>
<dbReference type="Proteomes" id="UP000246635">
    <property type="component" value="Unassembled WGS sequence"/>
</dbReference>
<feature type="domain" description="SLH" evidence="1">
    <location>
        <begin position="1184"/>
        <end position="1247"/>
    </location>
</feature>
<dbReference type="Pfam" id="PF00395">
    <property type="entry name" value="SLH"/>
    <property type="match status" value="2"/>
</dbReference>